<keyword evidence="1" id="KW-1133">Transmembrane helix</keyword>
<feature type="transmembrane region" description="Helical" evidence="1">
    <location>
        <begin position="47"/>
        <end position="69"/>
    </location>
</feature>
<accession>A0A2T2Z0V2</accession>
<proteinExistence type="predicted"/>
<dbReference type="EMBL" id="PYHS01000010">
    <property type="protein sequence ID" value="PSR61378.1"/>
    <property type="molecule type" value="Genomic_DNA"/>
</dbReference>
<dbReference type="Proteomes" id="UP000241647">
    <property type="component" value="Unassembled WGS sequence"/>
</dbReference>
<organism evidence="3 4">
    <name type="scientific">Nocardia nova</name>
    <dbReference type="NCBI Taxonomy" id="37330"/>
    <lineage>
        <taxon>Bacteria</taxon>
        <taxon>Bacillati</taxon>
        <taxon>Actinomycetota</taxon>
        <taxon>Actinomycetes</taxon>
        <taxon>Mycobacteriales</taxon>
        <taxon>Nocardiaceae</taxon>
        <taxon>Nocardia</taxon>
    </lineage>
</organism>
<reference evidence="3 4" key="1">
    <citation type="submission" date="2018-02" db="EMBL/GenBank/DDBJ databases">
        <title>8 Nocardia nova and 1 Nocardia cyriacigeorgica strain used for evolution to TMP-SMX.</title>
        <authorList>
            <person name="Mehta H."/>
            <person name="Weng J."/>
            <person name="Shamoo Y."/>
        </authorList>
    </citation>
    <scope>NUCLEOTIDE SEQUENCE [LARGE SCALE GENOMIC DNA]</scope>
    <source>
        <strain evidence="3 4">ATCC 33727</strain>
    </source>
</reference>
<dbReference type="Pfam" id="PF19701">
    <property type="entry name" value="DUF6199"/>
    <property type="match status" value="1"/>
</dbReference>
<evidence type="ECO:0000313" key="3">
    <source>
        <dbReference type="EMBL" id="PSR61378.1"/>
    </source>
</evidence>
<keyword evidence="1" id="KW-0812">Transmembrane</keyword>
<sequence length="70" mass="7720">MKWFMIIAGVGVVLFGFASLLYPEEIWRKTEGWKYDNPEANKPSETGYLSNAGGLLFVGVVVIVVALTLL</sequence>
<feature type="domain" description="DUF6199" evidence="2">
    <location>
        <begin position="9"/>
        <end position="66"/>
    </location>
</feature>
<name>A0A2T2Z0V2_9NOCA</name>
<dbReference type="AlphaFoldDB" id="A0A2T2Z0V2"/>
<protein>
    <recommendedName>
        <fullName evidence="2">DUF6199 domain-containing protein</fullName>
    </recommendedName>
</protein>
<gene>
    <name evidence="3" type="ORF">C8259_20265</name>
</gene>
<evidence type="ECO:0000256" key="1">
    <source>
        <dbReference type="SAM" id="Phobius"/>
    </source>
</evidence>
<evidence type="ECO:0000259" key="2">
    <source>
        <dbReference type="Pfam" id="PF19701"/>
    </source>
</evidence>
<dbReference type="InterPro" id="IPR045679">
    <property type="entry name" value="DUF6199"/>
</dbReference>
<keyword evidence="1" id="KW-0472">Membrane</keyword>
<evidence type="ECO:0000313" key="4">
    <source>
        <dbReference type="Proteomes" id="UP000241647"/>
    </source>
</evidence>
<dbReference type="RefSeq" id="WP_063031224.1">
    <property type="nucleotide sequence ID" value="NZ_PYHS01000010.1"/>
</dbReference>
<comment type="caution">
    <text evidence="3">The sequence shown here is derived from an EMBL/GenBank/DDBJ whole genome shotgun (WGS) entry which is preliminary data.</text>
</comment>